<accession>A0A0C2N5S3</accession>
<dbReference type="AlphaFoldDB" id="A0A0C2N5S3"/>
<dbReference type="EMBL" id="JWZT01001683">
    <property type="protein sequence ID" value="KII71645.1"/>
    <property type="molecule type" value="Genomic_DNA"/>
</dbReference>
<gene>
    <name evidence="1" type="ORF">RF11_04987</name>
</gene>
<protein>
    <submittedName>
        <fullName evidence="1">Uncharacterized protein</fullName>
    </submittedName>
</protein>
<reference evidence="1 2" key="1">
    <citation type="journal article" date="2014" name="Genome Biol. Evol.">
        <title>The genome of the myxosporean Thelohanellus kitauei shows adaptations to nutrient acquisition within its fish host.</title>
        <authorList>
            <person name="Yang Y."/>
            <person name="Xiong J."/>
            <person name="Zhou Z."/>
            <person name="Huo F."/>
            <person name="Miao W."/>
            <person name="Ran C."/>
            <person name="Liu Y."/>
            <person name="Zhang J."/>
            <person name="Feng J."/>
            <person name="Wang M."/>
            <person name="Wang M."/>
            <person name="Wang L."/>
            <person name="Yao B."/>
        </authorList>
    </citation>
    <scope>NUCLEOTIDE SEQUENCE [LARGE SCALE GENOMIC DNA]</scope>
    <source>
        <strain evidence="1">Wuqing</strain>
    </source>
</reference>
<proteinExistence type="predicted"/>
<comment type="caution">
    <text evidence="1">The sequence shown here is derived from an EMBL/GenBank/DDBJ whole genome shotgun (WGS) entry which is preliminary data.</text>
</comment>
<sequence>MGGECKHSCFDILKNIIVKATYQISFHCDIPLLLSTDVLPYVSLAVFLHRLLEGIGRRNPYASKFLDEHQKNRLTNMVRRKFQLIAHNQGLVPFIIFKEISFPSMPIGYDDEECF</sequence>
<organism evidence="1 2">
    <name type="scientific">Thelohanellus kitauei</name>
    <name type="common">Myxosporean</name>
    <dbReference type="NCBI Taxonomy" id="669202"/>
    <lineage>
        <taxon>Eukaryota</taxon>
        <taxon>Metazoa</taxon>
        <taxon>Cnidaria</taxon>
        <taxon>Myxozoa</taxon>
        <taxon>Myxosporea</taxon>
        <taxon>Bivalvulida</taxon>
        <taxon>Platysporina</taxon>
        <taxon>Myxobolidae</taxon>
        <taxon>Thelohanellus</taxon>
    </lineage>
</organism>
<dbReference type="Proteomes" id="UP000031668">
    <property type="component" value="Unassembled WGS sequence"/>
</dbReference>
<evidence type="ECO:0000313" key="1">
    <source>
        <dbReference type="EMBL" id="KII71645.1"/>
    </source>
</evidence>
<keyword evidence="2" id="KW-1185">Reference proteome</keyword>
<name>A0A0C2N5S3_THEKT</name>
<evidence type="ECO:0000313" key="2">
    <source>
        <dbReference type="Proteomes" id="UP000031668"/>
    </source>
</evidence>